<dbReference type="OrthoDB" id="6513042at2759"/>
<name>A0A165BDB0_9APHY</name>
<organism evidence="1 2">
    <name type="scientific">Laetiporus sulphureus 93-53</name>
    <dbReference type="NCBI Taxonomy" id="1314785"/>
    <lineage>
        <taxon>Eukaryota</taxon>
        <taxon>Fungi</taxon>
        <taxon>Dikarya</taxon>
        <taxon>Basidiomycota</taxon>
        <taxon>Agaricomycotina</taxon>
        <taxon>Agaricomycetes</taxon>
        <taxon>Polyporales</taxon>
        <taxon>Laetiporus</taxon>
    </lineage>
</organism>
<dbReference type="STRING" id="1314785.A0A165BDB0"/>
<accession>A0A165BDB0</accession>
<dbReference type="EMBL" id="KV427677">
    <property type="protein sequence ID" value="KZT00793.1"/>
    <property type="molecule type" value="Genomic_DNA"/>
</dbReference>
<reference evidence="1 2" key="1">
    <citation type="journal article" date="2016" name="Mol. Biol. Evol.">
        <title>Comparative Genomics of Early-Diverging Mushroom-Forming Fungi Provides Insights into the Origins of Lignocellulose Decay Capabilities.</title>
        <authorList>
            <person name="Nagy L.G."/>
            <person name="Riley R."/>
            <person name="Tritt A."/>
            <person name="Adam C."/>
            <person name="Daum C."/>
            <person name="Floudas D."/>
            <person name="Sun H."/>
            <person name="Yadav J.S."/>
            <person name="Pangilinan J."/>
            <person name="Larsson K.H."/>
            <person name="Matsuura K."/>
            <person name="Barry K."/>
            <person name="Labutti K."/>
            <person name="Kuo R."/>
            <person name="Ohm R.A."/>
            <person name="Bhattacharya S.S."/>
            <person name="Shirouzu T."/>
            <person name="Yoshinaga Y."/>
            <person name="Martin F.M."/>
            <person name="Grigoriev I.V."/>
            <person name="Hibbett D.S."/>
        </authorList>
    </citation>
    <scope>NUCLEOTIDE SEQUENCE [LARGE SCALE GENOMIC DNA]</scope>
    <source>
        <strain evidence="1 2">93-53</strain>
    </source>
</reference>
<gene>
    <name evidence="1" type="ORF">LAESUDRAFT_764322</name>
</gene>
<dbReference type="RefSeq" id="XP_040758533.1">
    <property type="nucleotide sequence ID" value="XM_040913423.1"/>
</dbReference>
<evidence type="ECO:0000313" key="2">
    <source>
        <dbReference type="Proteomes" id="UP000076871"/>
    </source>
</evidence>
<dbReference type="InParanoid" id="A0A165BDB0"/>
<dbReference type="Proteomes" id="UP000076871">
    <property type="component" value="Unassembled WGS sequence"/>
</dbReference>
<sequence length="400" mass="44573">MSAERIDSRNKRTFTKACLLPSFMSTPQTRTIYQNLVDSDAPPIKLYTLLESLLTEELIQELLSGAPSSPLPIPIRIGISPAYSSAGTLCAIALASETVALIIQFNNEANAQREMLSSQVFCNADCFLYAFDLGPLAAALYLDRKLRMLNGIDVQDACLPGEGSDRDPFAAIKFAVGEDEQLYKENIDSAFEDLTWDTSLPRCFNSVALRAWVARYLPNIADMEERFNGVKRVNTQDMDDEYVKLIAQFARGDQRLAAKKTNTTAHDFKTLFTNKQKAKLTADRFQDRFRKNSDMQLRVCDATGAEYLTRGGTAVVAGRSATIETADRLEGKTILGVTTLNAAKPTIVDRQKAYHSLRAFQGHVHLLTNPFLKYILQPSQEFSWPEEFISTDTIPPVLSD</sequence>
<dbReference type="AlphaFoldDB" id="A0A165BDB0"/>
<evidence type="ECO:0000313" key="1">
    <source>
        <dbReference type="EMBL" id="KZT00793.1"/>
    </source>
</evidence>
<proteinExistence type="predicted"/>
<keyword evidence="2" id="KW-1185">Reference proteome</keyword>
<dbReference type="GeneID" id="63830451"/>
<protein>
    <submittedName>
        <fullName evidence="1">Uncharacterized protein</fullName>
    </submittedName>
</protein>